<accession>A0ACC0FLQ4</accession>
<name>A0ACC0FLQ4_9ERIC</name>
<evidence type="ECO:0000313" key="1">
    <source>
        <dbReference type="EMBL" id="KAI7988356.1"/>
    </source>
</evidence>
<reference evidence="1 2" key="1">
    <citation type="journal article" date="2022" name="Plant J.">
        <title>Chromosome-level genome of Camellia lanceoleosa provides a valuable resource for understanding genome evolution and self-incompatibility.</title>
        <authorList>
            <person name="Gong W."/>
            <person name="Xiao S."/>
            <person name="Wang L."/>
            <person name="Liao Z."/>
            <person name="Chang Y."/>
            <person name="Mo W."/>
            <person name="Hu G."/>
            <person name="Li W."/>
            <person name="Zhao G."/>
            <person name="Zhu H."/>
            <person name="Hu X."/>
            <person name="Ji K."/>
            <person name="Xiang X."/>
            <person name="Song Q."/>
            <person name="Yuan D."/>
            <person name="Jin S."/>
            <person name="Zhang L."/>
        </authorList>
    </citation>
    <scope>NUCLEOTIDE SEQUENCE [LARGE SCALE GENOMIC DNA]</scope>
    <source>
        <strain evidence="1">SQ_2022a</strain>
    </source>
</reference>
<proteinExistence type="predicted"/>
<organism evidence="1 2">
    <name type="scientific">Camellia lanceoleosa</name>
    <dbReference type="NCBI Taxonomy" id="1840588"/>
    <lineage>
        <taxon>Eukaryota</taxon>
        <taxon>Viridiplantae</taxon>
        <taxon>Streptophyta</taxon>
        <taxon>Embryophyta</taxon>
        <taxon>Tracheophyta</taxon>
        <taxon>Spermatophyta</taxon>
        <taxon>Magnoliopsida</taxon>
        <taxon>eudicotyledons</taxon>
        <taxon>Gunneridae</taxon>
        <taxon>Pentapetalae</taxon>
        <taxon>asterids</taxon>
        <taxon>Ericales</taxon>
        <taxon>Theaceae</taxon>
        <taxon>Camellia</taxon>
    </lineage>
</organism>
<evidence type="ECO:0000313" key="2">
    <source>
        <dbReference type="Proteomes" id="UP001060215"/>
    </source>
</evidence>
<protein>
    <submittedName>
        <fullName evidence="1">U-box domain-containing protein 15</fullName>
    </submittedName>
</protein>
<sequence>MQLRRAKRRTDTQDMELAMDMMVLLSTKDERNADSASIERLANKLALHTIEDLRAETIAVRKLVKERAQNTEANQQIINLLSKCKQIA</sequence>
<gene>
    <name evidence="1" type="ORF">LOK49_LG13G00169</name>
</gene>
<keyword evidence="2" id="KW-1185">Reference proteome</keyword>
<dbReference type="Proteomes" id="UP001060215">
    <property type="component" value="Chromosome 14"/>
</dbReference>
<dbReference type="EMBL" id="CM045771">
    <property type="protein sequence ID" value="KAI7988356.1"/>
    <property type="molecule type" value="Genomic_DNA"/>
</dbReference>
<comment type="caution">
    <text evidence="1">The sequence shown here is derived from an EMBL/GenBank/DDBJ whole genome shotgun (WGS) entry which is preliminary data.</text>
</comment>